<dbReference type="Pfam" id="PF00226">
    <property type="entry name" value="DnaJ"/>
    <property type="match status" value="1"/>
</dbReference>
<evidence type="ECO:0000313" key="3">
    <source>
        <dbReference type="EMBL" id="UYQ95342.1"/>
    </source>
</evidence>
<dbReference type="PANTHER" id="PTHR43096">
    <property type="entry name" value="DNAJ HOMOLOG 1, MITOCHONDRIAL-RELATED"/>
    <property type="match status" value="1"/>
</dbReference>
<evidence type="ECO:0000313" key="4">
    <source>
        <dbReference type="Proteomes" id="UP001162741"/>
    </source>
</evidence>
<keyword evidence="1" id="KW-0143">Chaperone</keyword>
<evidence type="ECO:0000256" key="1">
    <source>
        <dbReference type="ARBA" id="ARBA00023186"/>
    </source>
</evidence>
<dbReference type="Proteomes" id="UP001162741">
    <property type="component" value="Chromosome"/>
</dbReference>
<dbReference type="InterPro" id="IPR036869">
    <property type="entry name" value="J_dom_sf"/>
</dbReference>
<dbReference type="CDD" id="cd06257">
    <property type="entry name" value="DnaJ"/>
    <property type="match status" value="1"/>
</dbReference>
<reference evidence="3" key="1">
    <citation type="submission" date="2022-10" db="EMBL/GenBank/DDBJ databases">
        <title>Chitinophaga sp. nov., isolated from soil.</title>
        <authorList>
            <person name="Jeon C.O."/>
        </authorList>
    </citation>
    <scope>NUCLEOTIDE SEQUENCE</scope>
    <source>
        <strain evidence="3">R8</strain>
    </source>
</reference>
<dbReference type="SMART" id="SM00271">
    <property type="entry name" value="DnaJ"/>
    <property type="match status" value="1"/>
</dbReference>
<dbReference type="Gene3D" id="2.60.260.20">
    <property type="entry name" value="Urease metallochaperone UreE, N-terminal domain"/>
    <property type="match status" value="2"/>
</dbReference>
<keyword evidence="4" id="KW-1185">Reference proteome</keyword>
<dbReference type="CDD" id="cd10747">
    <property type="entry name" value="DnaJ_C"/>
    <property type="match status" value="1"/>
</dbReference>
<dbReference type="InterPro" id="IPR008971">
    <property type="entry name" value="HSP40/DnaJ_pept-bd"/>
</dbReference>
<dbReference type="Pfam" id="PF01556">
    <property type="entry name" value="DnaJ_C"/>
    <property type="match status" value="1"/>
</dbReference>
<organism evidence="3 4">
    <name type="scientific">Chitinophaga horti</name>
    <dbReference type="NCBI Taxonomy" id="2920382"/>
    <lineage>
        <taxon>Bacteria</taxon>
        <taxon>Pseudomonadati</taxon>
        <taxon>Bacteroidota</taxon>
        <taxon>Chitinophagia</taxon>
        <taxon>Chitinophagales</taxon>
        <taxon>Chitinophagaceae</taxon>
        <taxon>Chitinophaga</taxon>
    </lineage>
</organism>
<dbReference type="Gene3D" id="1.10.287.110">
    <property type="entry name" value="DnaJ domain"/>
    <property type="match status" value="1"/>
</dbReference>
<dbReference type="SUPFAM" id="SSF46565">
    <property type="entry name" value="Chaperone J-domain"/>
    <property type="match status" value="1"/>
</dbReference>
<dbReference type="PRINTS" id="PR00625">
    <property type="entry name" value="JDOMAIN"/>
</dbReference>
<evidence type="ECO:0000259" key="2">
    <source>
        <dbReference type="PROSITE" id="PS50076"/>
    </source>
</evidence>
<protein>
    <submittedName>
        <fullName evidence="3">J domain-containing protein</fullName>
    </submittedName>
</protein>
<dbReference type="EMBL" id="CP107006">
    <property type="protein sequence ID" value="UYQ95342.1"/>
    <property type="molecule type" value="Genomic_DNA"/>
</dbReference>
<dbReference type="SUPFAM" id="SSF49493">
    <property type="entry name" value="HSP40/DnaJ peptide-binding domain"/>
    <property type="match status" value="2"/>
</dbReference>
<accession>A0ABY6JAH5</accession>
<gene>
    <name evidence="3" type="ORF">MKQ68_09555</name>
</gene>
<dbReference type="InterPro" id="IPR018253">
    <property type="entry name" value="DnaJ_domain_CS"/>
</dbReference>
<dbReference type="InterPro" id="IPR002939">
    <property type="entry name" value="DnaJ_C"/>
</dbReference>
<name>A0ABY6JAH5_9BACT</name>
<dbReference type="PANTHER" id="PTHR43096:SF52">
    <property type="entry name" value="DNAJ HOMOLOG 1, MITOCHONDRIAL-RELATED"/>
    <property type="match status" value="1"/>
</dbReference>
<dbReference type="PROSITE" id="PS00636">
    <property type="entry name" value="DNAJ_1"/>
    <property type="match status" value="1"/>
</dbReference>
<dbReference type="InterPro" id="IPR001623">
    <property type="entry name" value="DnaJ_domain"/>
</dbReference>
<sequence>MAFIDYYTVLGIDKKASTDDIKKAYRKLARKYHPDLNPDDKEAKLKFQQINEAHEVLSDAEKRKKYDAYGEHWKNADQFEQARQQQGAGQQYSYSGGDGGFDFGESGFSDFFESLFGNTGGRRSAGKFRGGDAQGEVRLTLREAAETHQRTFTINNQQVRITIHAGVATGQKIKLKGHGSAGANGGPAGDLYITFIIEEDPVFKRVENDLYAHVDLPLYTAVLGGEVTIDTLNGKIKLKVVPETQNGAKVRLKGKGFPVYRQEGQFGDLYITWNIQLPKNLTEEQKALFRQLAAS</sequence>
<feature type="domain" description="J" evidence="2">
    <location>
        <begin position="5"/>
        <end position="70"/>
    </location>
</feature>
<proteinExistence type="predicted"/>
<dbReference type="RefSeq" id="WP_264283095.1">
    <property type="nucleotide sequence ID" value="NZ_CP107006.1"/>
</dbReference>
<dbReference type="PROSITE" id="PS50076">
    <property type="entry name" value="DNAJ_2"/>
    <property type="match status" value="1"/>
</dbReference>